<dbReference type="InterPro" id="IPR003591">
    <property type="entry name" value="Leu-rich_rpt_typical-subtyp"/>
</dbReference>
<keyword evidence="5" id="KW-1185">Reference proteome</keyword>
<dbReference type="SMART" id="SM00365">
    <property type="entry name" value="LRR_SD22"/>
    <property type="match status" value="5"/>
</dbReference>
<dbReference type="EMBL" id="JH993084">
    <property type="protein sequence ID" value="EKX35792.1"/>
    <property type="molecule type" value="Genomic_DNA"/>
</dbReference>
<dbReference type="PROSITE" id="PS51450">
    <property type="entry name" value="LRR"/>
    <property type="match status" value="3"/>
</dbReference>
<dbReference type="OrthoDB" id="1394818at2759"/>
<keyword evidence="2" id="KW-0677">Repeat</keyword>
<dbReference type="PANTHER" id="PTHR48051:SF1">
    <property type="entry name" value="RAS SUPPRESSOR PROTEIN 1"/>
    <property type="match status" value="1"/>
</dbReference>
<organism evidence="3">
    <name type="scientific">Guillardia theta (strain CCMP2712)</name>
    <name type="common">Cryptophyte</name>
    <dbReference type="NCBI Taxonomy" id="905079"/>
    <lineage>
        <taxon>Eukaryota</taxon>
        <taxon>Cryptophyceae</taxon>
        <taxon>Pyrenomonadales</taxon>
        <taxon>Geminigeraceae</taxon>
        <taxon>Guillardia</taxon>
    </lineage>
</organism>
<dbReference type="HOGENOM" id="CLU_434426_0_0_1"/>
<accession>L1II91</accession>
<keyword evidence="1" id="KW-0433">Leucine-rich repeat</keyword>
<dbReference type="RefSeq" id="XP_005822772.1">
    <property type="nucleotide sequence ID" value="XM_005822715.1"/>
</dbReference>
<dbReference type="PANTHER" id="PTHR48051">
    <property type="match status" value="1"/>
</dbReference>
<dbReference type="STRING" id="905079.L1II91"/>
<sequence length="630" mass="70363">MFARARTKYPCASARLENIVARAKCKLTELDISTGFQEWVDGSTDQDYFECASELRREDLTSTTLIRVLSENTELTSLKLSDCGLQDQGIEETLVMLSDLPNLTLLDLGHLDISSIAPFQDAFYICTRLEHLDLGGNLFNENVEDLSVLTNLERLKHLNLSMNRLRKLPRSYDQLTNLTTLILGGNCLNEFPAVIRSFANLQFLDLGYNAIPNVPGWITRFTNLEVLALGNDGDPEGARTAIPVTLAFNLLSDVDLSGLRMSDDGFPTWLLDLDLKCLDLSCNNFTRLPAEVKQWTRLEVLELQAQGGGVFDLPPEMSLLSSLTRLNLGSNTLQDRCLEKFDNFVNMRTFSLHECWLTWLPKCVQSMSSLTKLELGRNNIGVFPDMLTSLGCLTYLNMTSNRLQSLPDFVLDMTSLCQLHVHSNDLKKIPAYLLQHPRLQTFSVGRNESLFSNTGDMHELCNNTILSLDFYKTSLSGFPMWTLSCRNLAHLSIHSNSVTTLPDSLGCLSTLMVLSASLCSLSGPIPSCILQLRKLRWLGLYQNKLDSLHDDIATLTSLRHLDVEGNRIVQVGSLLEMTWLYSLSIAGNPMVRNIPSELLGMARDDKNVKPLLGALRERLEGQGGQGACQQ</sequence>
<evidence type="ECO:0000313" key="3">
    <source>
        <dbReference type="EMBL" id="EKX35792.1"/>
    </source>
</evidence>
<evidence type="ECO:0000256" key="1">
    <source>
        <dbReference type="ARBA" id="ARBA00022614"/>
    </source>
</evidence>
<dbReference type="KEGG" id="gtt:GUITHDRAFT_118067"/>
<dbReference type="OMA" id="LHYNDIG"/>
<proteinExistence type="predicted"/>
<reference evidence="3 5" key="1">
    <citation type="journal article" date="2012" name="Nature">
        <title>Algal genomes reveal evolutionary mosaicism and the fate of nucleomorphs.</title>
        <authorList>
            <consortium name="DOE Joint Genome Institute"/>
            <person name="Curtis B.A."/>
            <person name="Tanifuji G."/>
            <person name="Burki F."/>
            <person name="Gruber A."/>
            <person name="Irimia M."/>
            <person name="Maruyama S."/>
            <person name="Arias M.C."/>
            <person name="Ball S.G."/>
            <person name="Gile G.H."/>
            <person name="Hirakawa Y."/>
            <person name="Hopkins J.F."/>
            <person name="Kuo A."/>
            <person name="Rensing S.A."/>
            <person name="Schmutz J."/>
            <person name="Symeonidi A."/>
            <person name="Elias M."/>
            <person name="Eveleigh R.J."/>
            <person name="Herman E.K."/>
            <person name="Klute M.J."/>
            <person name="Nakayama T."/>
            <person name="Obornik M."/>
            <person name="Reyes-Prieto A."/>
            <person name="Armbrust E.V."/>
            <person name="Aves S.J."/>
            <person name="Beiko R.G."/>
            <person name="Coutinho P."/>
            <person name="Dacks J.B."/>
            <person name="Durnford D.G."/>
            <person name="Fast N.M."/>
            <person name="Green B.R."/>
            <person name="Grisdale C.J."/>
            <person name="Hempel F."/>
            <person name="Henrissat B."/>
            <person name="Hoppner M.P."/>
            <person name="Ishida K."/>
            <person name="Kim E."/>
            <person name="Koreny L."/>
            <person name="Kroth P.G."/>
            <person name="Liu Y."/>
            <person name="Malik S.B."/>
            <person name="Maier U.G."/>
            <person name="McRose D."/>
            <person name="Mock T."/>
            <person name="Neilson J.A."/>
            <person name="Onodera N.T."/>
            <person name="Poole A.M."/>
            <person name="Pritham E.J."/>
            <person name="Richards T.A."/>
            <person name="Rocap G."/>
            <person name="Roy S.W."/>
            <person name="Sarai C."/>
            <person name="Schaack S."/>
            <person name="Shirato S."/>
            <person name="Slamovits C.H."/>
            <person name="Spencer D.F."/>
            <person name="Suzuki S."/>
            <person name="Worden A.Z."/>
            <person name="Zauner S."/>
            <person name="Barry K."/>
            <person name="Bell C."/>
            <person name="Bharti A.K."/>
            <person name="Crow J.A."/>
            <person name="Grimwood J."/>
            <person name="Kramer R."/>
            <person name="Lindquist E."/>
            <person name="Lucas S."/>
            <person name="Salamov A."/>
            <person name="McFadden G.I."/>
            <person name="Lane C.E."/>
            <person name="Keeling P.J."/>
            <person name="Gray M.W."/>
            <person name="Grigoriev I.V."/>
            <person name="Archibald J.M."/>
        </authorList>
    </citation>
    <scope>NUCLEOTIDE SEQUENCE</scope>
    <source>
        <strain evidence="3 5">CCMP2712</strain>
    </source>
</reference>
<gene>
    <name evidence="3" type="ORF">GUITHDRAFT_118067</name>
</gene>
<dbReference type="SUPFAM" id="SSF52058">
    <property type="entry name" value="L domain-like"/>
    <property type="match status" value="2"/>
</dbReference>
<reference evidence="5" key="2">
    <citation type="submission" date="2012-11" db="EMBL/GenBank/DDBJ databases">
        <authorList>
            <person name="Kuo A."/>
            <person name="Curtis B.A."/>
            <person name="Tanifuji G."/>
            <person name="Burki F."/>
            <person name="Gruber A."/>
            <person name="Irimia M."/>
            <person name="Maruyama S."/>
            <person name="Arias M.C."/>
            <person name="Ball S.G."/>
            <person name="Gile G.H."/>
            <person name="Hirakawa Y."/>
            <person name="Hopkins J.F."/>
            <person name="Rensing S.A."/>
            <person name="Schmutz J."/>
            <person name="Symeonidi A."/>
            <person name="Elias M."/>
            <person name="Eveleigh R.J."/>
            <person name="Herman E.K."/>
            <person name="Klute M.J."/>
            <person name="Nakayama T."/>
            <person name="Obornik M."/>
            <person name="Reyes-Prieto A."/>
            <person name="Armbrust E.V."/>
            <person name="Aves S.J."/>
            <person name="Beiko R.G."/>
            <person name="Coutinho P."/>
            <person name="Dacks J.B."/>
            <person name="Durnford D.G."/>
            <person name="Fast N.M."/>
            <person name="Green B.R."/>
            <person name="Grisdale C."/>
            <person name="Hempe F."/>
            <person name="Henrissat B."/>
            <person name="Hoppner M.P."/>
            <person name="Ishida K.-I."/>
            <person name="Kim E."/>
            <person name="Koreny L."/>
            <person name="Kroth P.G."/>
            <person name="Liu Y."/>
            <person name="Malik S.-B."/>
            <person name="Maier U.G."/>
            <person name="McRose D."/>
            <person name="Mock T."/>
            <person name="Neilson J.A."/>
            <person name="Onodera N.T."/>
            <person name="Poole A.M."/>
            <person name="Pritham E.J."/>
            <person name="Richards T.A."/>
            <person name="Rocap G."/>
            <person name="Roy S.W."/>
            <person name="Sarai C."/>
            <person name="Schaack S."/>
            <person name="Shirato S."/>
            <person name="Slamovits C.H."/>
            <person name="Spencer D.F."/>
            <person name="Suzuki S."/>
            <person name="Worden A.Z."/>
            <person name="Zauner S."/>
            <person name="Barry K."/>
            <person name="Bell C."/>
            <person name="Bharti A.K."/>
            <person name="Crow J.A."/>
            <person name="Grimwood J."/>
            <person name="Kramer R."/>
            <person name="Lindquist E."/>
            <person name="Lucas S."/>
            <person name="Salamov A."/>
            <person name="McFadden G.I."/>
            <person name="Lane C.E."/>
            <person name="Keeling P.J."/>
            <person name="Gray M.W."/>
            <person name="Grigoriev I.V."/>
            <person name="Archibald J.M."/>
        </authorList>
    </citation>
    <scope>NUCLEOTIDE SEQUENCE</scope>
    <source>
        <strain evidence="5">CCMP2712</strain>
    </source>
</reference>
<dbReference type="AlphaFoldDB" id="L1II91"/>
<dbReference type="InterPro" id="IPR001611">
    <property type="entry name" value="Leu-rich_rpt"/>
</dbReference>
<dbReference type="GeneID" id="17292538"/>
<dbReference type="InterPro" id="IPR032675">
    <property type="entry name" value="LRR_dom_sf"/>
</dbReference>
<dbReference type="Gene3D" id="3.80.10.10">
    <property type="entry name" value="Ribonuclease Inhibitor"/>
    <property type="match status" value="4"/>
</dbReference>
<dbReference type="eggNOG" id="KOG0619">
    <property type="taxonomic scope" value="Eukaryota"/>
</dbReference>
<protein>
    <submittedName>
        <fullName evidence="3 4">Uncharacterized protein</fullName>
    </submittedName>
</protein>
<dbReference type="EnsemblProtists" id="EKX35792">
    <property type="protein sequence ID" value="EKX35792"/>
    <property type="gene ID" value="GUITHDRAFT_118067"/>
</dbReference>
<dbReference type="Proteomes" id="UP000011087">
    <property type="component" value="Unassembled WGS sequence"/>
</dbReference>
<dbReference type="Pfam" id="PF13516">
    <property type="entry name" value="LRR_6"/>
    <property type="match status" value="2"/>
</dbReference>
<dbReference type="SMART" id="SM00369">
    <property type="entry name" value="LRR_TYP"/>
    <property type="match status" value="11"/>
</dbReference>
<dbReference type="SMART" id="SM00364">
    <property type="entry name" value="LRR_BAC"/>
    <property type="match status" value="5"/>
</dbReference>
<evidence type="ECO:0000313" key="4">
    <source>
        <dbReference type="EnsemblProtists" id="EKX35792"/>
    </source>
</evidence>
<dbReference type="PaxDb" id="55529-EKX35792"/>
<name>L1II91_GUITC</name>
<evidence type="ECO:0000256" key="2">
    <source>
        <dbReference type="ARBA" id="ARBA00022737"/>
    </source>
</evidence>
<evidence type="ECO:0000313" key="5">
    <source>
        <dbReference type="Proteomes" id="UP000011087"/>
    </source>
</evidence>
<dbReference type="GO" id="GO:0005737">
    <property type="term" value="C:cytoplasm"/>
    <property type="evidence" value="ECO:0007669"/>
    <property type="project" value="TreeGrafter"/>
</dbReference>
<reference evidence="4" key="3">
    <citation type="submission" date="2016-03" db="UniProtKB">
        <authorList>
            <consortium name="EnsemblProtists"/>
        </authorList>
    </citation>
    <scope>IDENTIFICATION</scope>
</reference>
<dbReference type="InterPro" id="IPR050216">
    <property type="entry name" value="LRR_domain-containing"/>
</dbReference>